<dbReference type="PROSITE" id="PS51375">
    <property type="entry name" value="PPR"/>
    <property type="match status" value="1"/>
</dbReference>
<dbReference type="NCBIfam" id="TIGR00756">
    <property type="entry name" value="PPR"/>
    <property type="match status" value="1"/>
</dbReference>
<proteinExistence type="predicted"/>
<accession>G0U8V2</accession>
<keyword evidence="1" id="KW-0677">Repeat</keyword>
<dbReference type="InterPro" id="IPR011990">
    <property type="entry name" value="TPR-like_helical_dom_sf"/>
</dbReference>
<sequence length="328" mass="38341">AYLRVLADAADETLLVILEEMELGINAFNSKPDVETYNIVLRYHVVKENYDEVTRLFNSLYESYRQVRPNADTYCWVLRAYCRMKDAEAATRLIQSMQKRRIPLVIQHYHYLMQVYLEADDRRIVDVFYSLQDGEVDNMAGTMTTENNQMNEVDVANKDNESQESNEEESTREVLIADAECYRLAMEYHRRHKQWERLEAIFAKLMGQDLVEADTGCYNVVLKMFFAREMYTNARKIFTELRLKCVRVDLETYNTLLHIFATAGDHTMYDVLQDMKANRVAPEASTFGILMQHSEGRRAVLNAVTLNLFWNPADEFKGIVKLEEKQQA</sequence>
<dbReference type="Pfam" id="PF13041">
    <property type="entry name" value="PPR_2"/>
    <property type="match status" value="1"/>
</dbReference>
<evidence type="ECO:0000256" key="1">
    <source>
        <dbReference type="ARBA" id="ARBA00022737"/>
    </source>
</evidence>
<dbReference type="EMBL" id="HE573027">
    <property type="protein sequence ID" value="CCC54034.1"/>
    <property type="molecule type" value="Genomic_DNA"/>
</dbReference>
<name>G0U8V2_TRYVY</name>
<evidence type="ECO:0000256" key="2">
    <source>
        <dbReference type="PROSITE-ProRule" id="PRU00708"/>
    </source>
</evidence>
<evidence type="ECO:0008006" key="4">
    <source>
        <dbReference type="Google" id="ProtNLM"/>
    </source>
</evidence>
<feature type="non-terminal residue" evidence="3">
    <location>
        <position position="1"/>
    </location>
</feature>
<dbReference type="Pfam" id="PF13812">
    <property type="entry name" value="PPR_3"/>
    <property type="match status" value="1"/>
</dbReference>
<reference evidence="3" key="1">
    <citation type="journal article" date="2012" name="Proc. Natl. Acad. Sci. U.S.A.">
        <title>Antigenic diversity is generated by distinct evolutionary mechanisms in African trypanosome species.</title>
        <authorList>
            <person name="Jackson A.P."/>
            <person name="Berry A."/>
            <person name="Aslett M."/>
            <person name="Allison H.C."/>
            <person name="Burton P."/>
            <person name="Vavrova-Anderson J."/>
            <person name="Brown R."/>
            <person name="Browne H."/>
            <person name="Corton N."/>
            <person name="Hauser H."/>
            <person name="Gamble J."/>
            <person name="Gilderthorp R."/>
            <person name="Marcello L."/>
            <person name="McQuillan J."/>
            <person name="Otto T.D."/>
            <person name="Quail M.A."/>
            <person name="Sanders M.J."/>
            <person name="van Tonder A."/>
            <person name="Ginger M.L."/>
            <person name="Field M.C."/>
            <person name="Barry J.D."/>
            <person name="Hertz-Fowler C."/>
            <person name="Berriman M."/>
        </authorList>
    </citation>
    <scope>NUCLEOTIDE SEQUENCE</scope>
    <source>
        <strain evidence="3">Y486</strain>
    </source>
</reference>
<dbReference type="VEuPathDB" id="TriTrypDB:TvY486_1115180"/>
<feature type="repeat" description="PPR" evidence="2">
    <location>
        <begin position="70"/>
        <end position="104"/>
    </location>
</feature>
<dbReference type="AlphaFoldDB" id="G0U8V2"/>
<evidence type="ECO:0000313" key="3">
    <source>
        <dbReference type="EMBL" id="CCC54034.1"/>
    </source>
</evidence>
<dbReference type="PANTHER" id="PTHR47447">
    <property type="entry name" value="OS03G0856100 PROTEIN"/>
    <property type="match status" value="1"/>
</dbReference>
<gene>
    <name evidence="3" type="ORF">TVY486_1115180</name>
</gene>
<protein>
    <recommendedName>
        <fullName evidence="4">Pentacotripeptide-repeat region of PRORP domain-containing protein</fullName>
    </recommendedName>
</protein>
<dbReference type="InterPro" id="IPR002885">
    <property type="entry name" value="PPR_rpt"/>
</dbReference>
<organism evidence="3">
    <name type="scientific">Trypanosoma vivax (strain Y486)</name>
    <dbReference type="NCBI Taxonomy" id="1055687"/>
    <lineage>
        <taxon>Eukaryota</taxon>
        <taxon>Discoba</taxon>
        <taxon>Euglenozoa</taxon>
        <taxon>Kinetoplastea</taxon>
        <taxon>Metakinetoplastina</taxon>
        <taxon>Trypanosomatida</taxon>
        <taxon>Trypanosomatidae</taxon>
        <taxon>Trypanosoma</taxon>
        <taxon>Duttonella</taxon>
    </lineage>
</organism>
<dbReference type="PANTHER" id="PTHR47447:SF23">
    <property type="entry name" value="PENTACOTRIPEPTIDE-REPEAT REGION OF PRORP DOMAIN-CONTAINING PROTEIN"/>
    <property type="match status" value="1"/>
</dbReference>
<dbReference type="Gene3D" id="1.25.40.10">
    <property type="entry name" value="Tetratricopeptide repeat domain"/>
    <property type="match status" value="2"/>
</dbReference>